<proteinExistence type="predicted"/>
<feature type="domain" description="Glycosyl transferase family 1" evidence="1">
    <location>
        <begin position="150"/>
        <end position="320"/>
    </location>
</feature>
<dbReference type="Proteomes" id="UP000321513">
    <property type="component" value="Unassembled WGS sequence"/>
</dbReference>
<comment type="caution">
    <text evidence="2">The sequence shown here is derived from an EMBL/GenBank/DDBJ whole genome shotgun (WGS) entry which is preliminary data.</text>
</comment>
<dbReference type="InterPro" id="IPR050194">
    <property type="entry name" value="Glycosyltransferase_grp1"/>
</dbReference>
<name>A0A512BEX8_9BACT</name>
<reference evidence="2 3" key="1">
    <citation type="submission" date="2019-07" db="EMBL/GenBank/DDBJ databases">
        <title>Whole genome shotgun sequence of Segetibacter aerophilus NBRC 106135.</title>
        <authorList>
            <person name="Hosoyama A."/>
            <person name="Uohara A."/>
            <person name="Ohji S."/>
            <person name="Ichikawa N."/>
        </authorList>
    </citation>
    <scope>NUCLEOTIDE SEQUENCE [LARGE SCALE GENOMIC DNA]</scope>
    <source>
        <strain evidence="2 3">NBRC 106135</strain>
    </source>
</reference>
<dbReference type="EMBL" id="BJYT01000011">
    <property type="protein sequence ID" value="GEO10455.1"/>
    <property type="molecule type" value="Genomic_DNA"/>
</dbReference>
<dbReference type="OrthoDB" id="9801573at2"/>
<keyword evidence="3" id="KW-1185">Reference proteome</keyword>
<dbReference type="AlphaFoldDB" id="A0A512BEX8"/>
<evidence type="ECO:0000259" key="1">
    <source>
        <dbReference type="Pfam" id="PF00534"/>
    </source>
</evidence>
<sequence length="349" mass="39428">MALKILFLTHKYYPDIGGIETISEILANSFYNAGYDVCLVTWTKEIGKKTFPFKVIRSPGFFDLIRVHRWADVVFENNLSLRLAWPGIFFNRGWVTSLQTWITKADGSVGLQEKIKFKWLKRSKIVISCSEAIRKRCWPTSIVIGNPYQEDTFKHLENIEKKGDFLFLGRLVSDKGADLAIQAFKQLLKEQEDNSSFSSLSLTIIGDGPERDKLEKIVCDLKLTGRVFFKGALRGDVLVKSLNEHRFLLVPSMWEEPFGIVALEGMACGCVPIVSDGGGLPDAVGKAGLVFKRGDINSFVQSMLRVLKEPKLEEELRREAVMHLAAHTSVEVSRLYLNIFNGLNNSKYN</sequence>
<organism evidence="2 3">
    <name type="scientific">Segetibacter aerophilus</name>
    <dbReference type="NCBI Taxonomy" id="670293"/>
    <lineage>
        <taxon>Bacteria</taxon>
        <taxon>Pseudomonadati</taxon>
        <taxon>Bacteroidota</taxon>
        <taxon>Chitinophagia</taxon>
        <taxon>Chitinophagales</taxon>
        <taxon>Chitinophagaceae</taxon>
        <taxon>Segetibacter</taxon>
    </lineage>
</organism>
<dbReference type="SUPFAM" id="SSF53756">
    <property type="entry name" value="UDP-Glycosyltransferase/glycogen phosphorylase"/>
    <property type="match status" value="1"/>
</dbReference>
<evidence type="ECO:0000313" key="3">
    <source>
        <dbReference type="Proteomes" id="UP000321513"/>
    </source>
</evidence>
<dbReference type="PANTHER" id="PTHR45947">
    <property type="entry name" value="SULFOQUINOVOSYL TRANSFERASE SQD2"/>
    <property type="match status" value="1"/>
</dbReference>
<dbReference type="CDD" id="cd03801">
    <property type="entry name" value="GT4_PimA-like"/>
    <property type="match status" value="1"/>
</dbReference>
<dbReference type="PANTHER" id="PTHR45947:SF3">
    <property type="entry name" value="SULFOQUINOVOSYL TRANSFERASE SQD2"/>
    <property type="match status" value="1"/>
</dbReference>
<dbReference type="RefSeq" id="WP_147204571.1">
    <property type="nucleotide sequence ID" value="NZ_BJYT01000011.1"/>
</dbReference>
<dbReference type="Gene3D" id="3.40.50.2000">
    <property type="entry name" value="Glycogen Phosphorylase B"/>
    <property type="match status" value="2"/>
</dbReference>
<dbReference type="Pfam" id="PF00534">
    <property type="entry name" value="Glycos_transf_1"/>
    <property type="match status" value="1"/>
</dbReference>
<dbReference type="GO" id="GO:0016757">
    <property type="term" value="F:glycosyltransferase activity"/>
    <property type="evidence" value="ECO:0007669"/>
    <property type="project" value="InterPro"/>
</dbReference>
<evidence type="ECO:0000313" key="2">
    <source>
        <dbReference type="EMBL" id="GEO10455.1"/>
    </source>
</evidence>
<accession>A0A512BEX8</accession>
<dbReference type="InterPro" id="IPR001296">
    <property type="entry name" value="Glyco_trans_1"/>
</dbReference>
<gene>
    <name evidence="2" type="ORF">SAE01_29510</name>
</gene>
<protein>
    <recommendedName>
        <fullName evidence="1">Glycosyl transferase family 1 domain-containing protein</fullName>
    </recommendedName>
</protein>